<dbReference type="Pfam" id="PF13567">
    <property type="entry name" value="DUF4131"/>
    <property type="match status" value="1"/>
</dbReference>
<keyword evidence="3 6" id="KW-0812">Transmembrane</keyword>
<feature type="transmembrane region" description="Helical" evidence="6">
    <location>
        <begin position="263"/>
        <end position="296"/>
    </location>
</feature>
<dbReference type="NCBIfam" id="TIGR00360">
    <property type="entry name" value="ComEC_N-term"/>
    <property type="match status" value="1"/>
</dbReference>
<evidence type="ECO:0000256" key="6">
    <source>
        <dbReference type="SAM" id="Phobius"/>
    </source>
</evidence>
<dbReference type="Proteomes" id="UP000035648">
    <property type="component" value="Chromosome"/>
</dbReference>
<feature type="domain" description="ComEC/Rec2-related protein" evidence="7">
    <location>
        <begin position="211"/>
        <end position="471"/>
    </location>
</feature>
<evidence type="ECO:0000256" key="5">
    <source>
        <dbReference type="ARBA" id="ARBA00023136"/>
    </source>
</evidence>
<feature type="transmembrane region" description="Helical" evidence="6">
    <location>
        <begin position="330"/>
        <end position="348"/>
    </location>
</feature>
<feature type="transmembrane region" description="Helical" evidence="6">
    <location>
        <begin position="416"/>
        <end position="437"/>
    </location>
</feature>
<dbReference type="STRING" id="1618337.UT28_C0001G0637"/>
<comment type="subcellular location">
    <subcellularLocation>
        <location evidence="1">Cell membrane</location>
        <topology evidence="1">Multi-pass membrane protein</topology>
    </subcellularLocation>
</comment>
<keyword evidence="5 6" id="KW-0472">Membrane</keyword>
<feature type="transmembrane region" description="Helical" evidence="6">
    <location>
        <begin position="388"/>
        <end position="409"/>
    </location>
</feature>
<feature type="transmembrane region" description="Helical" evidence="6">
    <location>
        <begin position="238"/>
        <end position="257"/>
    </location>
</feature>
<evidence type="ECO:0000256" key="2">
    <source>
        <dbReference type="ARBA" id="ARBA00022475"/>
    </source>
</evidence>
<protein>
    <submittedName>
        <fullName evidence="9">ComEC/Rec2-like protein, competence protein ComEC</fullName>
    </submittedName>
</protein>
<dbReference type="PANTHER" id="PTHR30619:SF7">
    <property type="entry name" value="BETA-LACTAMASE DOMAIN PROTEIN"/>
    <property type="match status" value="1"/>
</dbReference>
<sequence>MKLQRIGLSRFTLSFLGLFLIGIFLGDFTQIVFYYFLLLVFVLIVIALFIRKKNLTVLILIALCGLSSGLADYRYFDAKETAKKISYGKSEFEVMVESSIVKNNTQQIIAKYKNTKLQIDAPLYPAFNYGDKLKVKGEIQDPKDLKFNDFDYGNYLLKKGIRGTVKNPKKIAKIDWQGNKIISQILKISNTFAIIINKELPEPMSTLMIGLIMGLKQQLPDSVSTAFQRTGLSHVTAVSGYNVTIIIIWLSFLLTYISRRASFFGTILATIMFVVLTGAGASVMRAGILAILILFGKHIGRKAYYPILILLVADSMLIINPYALKNDASFQLSFLAFIGLMILSSPISKIKYIQFIPENLRTVLSETLGAQILVLPILIYNFGLVSVIAPLANILVLPFIPLAMLLGFISGITGLIWLKAGIFVANFAWLILKYILVVVDNFSRFPWAAFSLKNKEWWWIPLYYIIIFILLRHKNETSSRDRPVAGSGI</sequence>
<keyword evidence="2" id="KW-1003">Cell membrane</keyword>
<evidence type="ECO:0000256" key="1">
    <source>
        <dbReference type="ARBA" id="ARBA00004651"/>
    </source>
</evidence>
<evidence type="ECO:0000259" key="7">
    <source>
        <dbReference type="Pfam" id="PF03772"/>
    </source>
</evidence>
<evidence type="ECO:0000313" key="9">
    <source>
        <dbReference type="EMBL" id="AKM82437.1"/>
    </source>
</evidence>
<dbReference type="EMBL" id="CP011213">
    <property type="protein sequence ID" value="AKM82437.1"/>
    <property type="molecule type" value="Genomic_DNA"/>
</dbReference>
<feature type="transmembrane region" description="Helical" evidence="6">
    <location>
        <begin position="457"/>
        <end position="473"/>
    </location>
</feature>
<proteinExistence type="predicted"/>
<organism evidence="9 10">
    <name type="scientific">Berkelbacteria bacterium GW2011_GWE1_39_12</name>
    <dbReference type="NCBI Taxonomy" id="1618337"/>
    <lineage>
        <taxon>Bacteria</taxon>
        <taxon>Candidatus Berkelbacteria</taxon>
    </lineage>
</organism>
<keyword evidence="4 6" id="KW-1133">Transmembrane helix</keyword>
<dbReference type="GO" id="GO:0005886">
    <property type="term" value="C:plasma membrane"/>
    <property type="evidence" value="ECO:0007669"/>
    <property type="project" value="UniProtKB-SubCell"/>
</dbReference>
<feature type="transmembrane region" description="Helical" evidence="6">
    <location>
        <begin position="6"/>
        <end position="25"/>
    </location>
</feature>
<evidence type="ECO:0000313" key="10">
    <source>
        <dbReference type="Proteomes" id="UP000035648"/>
    </source>
</evidence>
<name>A0A0G4B5Z2_9BACT</name>
<evidence type="ECO:0000259" key="8">
    <source>
        <dbReference type="Pfam" id="PF13567"/>
    </source>
</evidence>
<dbReference type="KEGG" id="bbgw:UT28_C0001G0637"/>
<dbReference type="InterPro" id="IPR052159">
    <property type="entry name" value="Competence_DNA_uptake"/>
</dbReference>
<feature type="transmembrane region" description="Helical" evidence="6">
    <location>
        <begin position="360"/>
        <end position="382"/>
    </location>
</feature>
<feature type="domain" description="DUF4131" evidence="8">
    <location>
        <begin position="34"/>
        <end position="166"/>
    </location>
</feature>
<evidence type="ECO:0000256" key="3">
    <source>
        <dbReference type="ARBA" id="ARBA00022692"/>
    </source>
</evidence>
<evidence type="ECO:0000256" key="4">
    <source>
        <dbReference type="ARBA" id="ARBA00022989"/>
    </source>
</evidence>
<reference evidence="9 10" key="1">
    <citation type="journal article" date="2015" name="Nature">
        <title>rRNA introns, odd ribosomes, and small enigmatic genomes across a large radiation of phyla.</title>
        <authorList>
            <person name="Brown C.T."/>
            <person name="Hug L.A."/>
            <person name="Thomas B.C."/>
            <person name="Sharon I."/>
            <person name="Castelle C.J."/>
            <person name="Singh A."/>
            <person name="Wilkins M.J."/>
            <person name="Williams K.H."/>
            <person name="Banfield J.F."/>
        </authorList>
    </citation>
    <scope>NUCLEOTIDE SEQUENCE [LARGE SCALE GENOMIC DNA]</scope>
</reference>
<dbReference type="InterPro" id="IPR025405">
    <property type="entry name" value="DUF4131"/>
</dbReference>
<dbReference type="AlphaFoldDB" id="A0A0G4B5Z2"/>
<dbReference type="InterPro" id="IPR004477">
    <property type="entry name" value="ComEC_N"/>
</dbReference>
<dbReference type="PANTHER" id="PTHR30619">
    <property type="entry name" value="DNA INTERNALIZATION/COMPETENCE PROTEIN COMEC/REC2"/>
    <property type="match status" value="1"/>
</dbReference>
<dbReference type="Pfam" id="PF03772">
    <property type="entry name" value="Competence"/>
    <property type="match status" value="1"/>
</dbReference>
<accession>A0A0G4B5Z2</accession>
<feature type="transmembrane region" description="Helical" evidence="6">
    <location>
        <begin position="32"/>
        <end position="50"/>
    </location>
</feature>
<feature type="transmembrane region" description="Helical" evidence="6">
    <location>
        <begin position="303"/>
        <end position="324"/>
    </location>
</feature>
<gene>
    <name evidence="9" type="ORF">UT28_C0001G0637</name>
</gene>